<gene>
    <name evidence="3" type="ORF">GCM10010124_25120</name>
</gene>
<reference evidence="3" key="1">
    <citation type="journal article" date="2014" name="Int. J. Syst. Evol. Microbiol.">
        <title>Complete genome sequence of Corynebacterium casei LMG S-19264T (=DSM 44701T), isolated from a smear-ripened cheese.</title>
        <authorList>
            <consortium name="US DOE Joint Genome Institute (JGI-PGF)"/>
            <person name="Walter F."/>
            <person name="Albersmeier A."/>
            <person name="Kalinowski J."/>
            <person name="Ruckert C."/>
        </authorList>
    </citation>
    <scope>NUCLEOTIDE SEQUENCE</scope>
    <source>
        <strain evidence="3">JCM 3091</strain>
    </source>
</reference>
<evidence type="ECO:0000259" key="2">
    <source>
        <dbReference type="Pfam" id="PF01935"/>
    </source>
</evidence>
<keyword evidence="4" id="KW-1185">Reference proteome</keyword>
<proteinExistence type="predicted"/>
<dbReference type="Proteomes" id="UP000662200">
    <property type="component" value="Unassembled WGS sequence"/>
</dbReference>
<name>A0A8J3BUY8_9ACTN</name>
<dbReference type="InterPro" id="IPR002789">
    <property type="entry name" value="HerA_central"/>
</dbReference>
<organism evidence="3 4">
    <name type="scientific">Pilimelia terevasa</name>
    <dbReference type="NCBI Taxonomy" id="53372"/>
    <lineage>
        <taxon>Bacteria</taxon>
        <taxon>Bacillati</taxon>
        <taxon>Actinomycetota</taxon>
        <taxon>Actinomycetes</taxon>
        <taxon>Micromonosporales</taxon>
        <taxon>Micromonosporaceae</taxon>
        <taxon>Pilimelia</taxon>
    </lineage>
</organism>
<dbReference type="PANTHER" id="PTHR30121">
    <property type="entry name" value="UNCHARACTERIZED PROTEIN YJGR-RELATED"/>
    <property type="match status" value="1"/>
</dbReference>
<dbReference type="InterPro" id="IPR027417">
    <property type="entry name" value="P-loop_NTPase"/>
</dbReference>
<evidence type="ECO:0000313" key="4">
    <source>
        <dbReference type="Proteomes" id="UP000662200"/>
    </source>
</evidence>
<dbReference type="PANTHER" id="PTHR30121:SF11">
    <property type="entry name" value="AAA+ ATPASE DOMAIN-CONTAINING PROTEIN"/>
    <property type="match status" value="1"/>
</dbReference>
<accession>A0A8J3BUY8</accession>
<reference evidence="3" key="2">
    <citation type="submission" date="2020-09" db="EMBL/GenBank/DDBJ databases">
        <authorList>
            <person name="Sun Q."/>
            <person name="Ohkuma M."/>
        </authorList>
    </citation>
    <scope>NUCLEOTIDE SEQUENCE</scope>
    <source>
        <strain evidence="3">JCM 3091</strain>
    </source>
</reference>
<dbReference type="EMBL" id="BMQC01000008">
    <property type="protein sequence ID" value="GGK31357.1"/>
    <property type="molecule type" value="Genomic_DNA"/>
</dbReference>
<sequence length="848" mass="91577">MFTPTISTVPILAGKFSDPPAIAPPNLDPTAWIVDTFTALARPWVGLALLVVAVSTVALRQVVGNHRHLRLLTDARQITIAAPPEVDSGGAHVLWSNLAGILRPSRRTRWLYGRPHVVWQYAWTGRRVTISLWVPGTIPPGSVEAAARAAWPGATVTTIVAAPPITDGAVAVGGQLSLTDGEWLPIGTDFDTDPLRSLMSAASQLRDDETAVMQILAAPATPSRYARARRAAGRLRAGKPAAGGLDLGAPVRGVIDLFLPGPAPRSGGGAVPAAYRPPGLDRDVRLVLDKTCGHLWQAAVRYAVATTPRGETDRTKVKAIRHRLGGKGSAIASAFAVYDNRNRLGRRTRLTNPVWALADRRLGAGMLLSGPELSVLAGLPQDLAVPGLDRARAKAVPAPIEVPAGGRATKPVGTAEVGGHKVAVKVADTRYHTHMVGQTGSGKSTLLANLVLDDVKSYRGVVVIDPHGDLVTDILERIPAEHADRVWLFDPDQDNPPALNPLDGRREDKDLIVDNIVSIFSSIFAKAWGPRMDDVMRVSCLTLLTRPNVTMQHIPSLLNSPKFRGRFTADLRDPDGLDGFWQWYDGLTPALRSQVIGPVLSRLRSFLLRDFVKDTMRWPKSSFDMGKILDGQILLVRIPKGVLGEDTSKILGSLILARVWQAATARAGTAPDGRRDAALYLDEAHNFLNLAASLDTMLAEARKYRLAITLAHQDLAQFPRELLSAVSANARNKVFFSVAPEDARVLARHTMPELDEHDLTHLDAYTAVARLVVDGRQTAPFTLKTLPPADLQNAVAQIRASADARVPQQKPSEVDKQAEDAAEADKAEAEKNNRANRSAGRGDRRDGR</sequence>
<evidence type="ECO:0000256" key="1">
    <source>
        <dbReference type="SAM" id="MobiDB-lite"/>
    </source>
</evidence>
<comment type="caution">
    <text evidence="3">The sequence shown here is derived from an EMBL/GenBank/DDBJ whole genome shotgun (WGS) entry which is preliminary data.</text>
</comment>
<dbReference type="Pfam" id="PF01935">
    <property type="entry name" value="DUF87"/>
    <property type="match status" value="1"/>
</dbReference>
<dbReference type="AlphaFoldDB" id="A0A8J3BUY8"/>
<feature type="region of interest" description="Disordered" evidence="1">
    <location>
        <begin position="800"/>
        <end position="848"/>
    </location>
</feature>
<protein>
    <recommendedName>
        <fullName evidence="2">Helicase HerA central domain-containing protein</fullName>
    </recommendedName>
</protein>
<dbReference type="Gene3D" id="3.40.50.300">
    <property type="entry name" value="P-loop containing nucleotide triphosphate hydrolases"/>
    <property type="match status" value="2"/>
</dbReference>
<feature type="compositionally biased region" description="Basic and acidic residues" evidence="1">
    <location>
        <begin position="812"/>
        <end position="833"/>
    </location>
</feature>
<feature type="domain" description="Helicase HerA central" evidence="2">
    <location>
        <begin position="422"/>
        <end position="486"/>
    </location>
</feature>
<dbReference type="CDD" id="cd01127">
    <property type="entry name" value="TrwB_TraG_TraD_VirD4"/>
    <property type="match status" value="1"/>
</dbReference>
<dbReference type="SUPFAM" id="SSF52540">
    <property type="entry name" value="P-loop containing nucleoside triphosphate hydrolases"/>
    <property type="match status" value="1"/>
</dbReference>
<dbReference type="RefSeq" id="WP_373290267.1">
    <property type="nucleotide sequence ID" value="NZ_BMQC01000008.1"/>
</dbReference>
<dbReference type="InterPro" id="IPR051162">
    <property type="entry name" value="T4SS_component"/>
</dbReference>
<evidence type="ECO:0000313" key="3">
    <source>
        <dbReference type="EMBL" id="GGK31357.1"/>
    </source>
</evidence>